<dbReference type="InterPro" id="IPR019734">
    <property type="entry name" value="TPR_rpt"/>
</dbReference>
<dbReference type="OrthoDB" id="310033at2759"/>
<evidence type="ECO:0000256" key="3">
    <source>
        <dbReference type="PROSITE-ProRule" id="PRU00339"/>
    </source>
</evidence>
<dbReference type="EMBL" id="CAJJDN010000018">
    <property type="protein sequence ID" value="CAD8063910.1"/>
    <property type="molecule type" value="Genomic_DNA"/>
</dbReference>
<keyword evidence="1" id="KW-0677">Repeat</keyword>
<keyword evidence="2 3" id="KW-0802">TPR repeat</keyword>
<dbReference type="PANTHER" id="PTHR44943:SF4">
    <property type="entry name" value="TPR REPEAT-CONTAINING PROTEIN MJ0798"/>
    <property type="match status" value="1"/>
</dbReference>
<protein>
    <recommendedName>
        <fullName evidence="6">Tetratricopeptide repeat protein</fullName>
    </recommendedName>
</protein>
<dbReference type="Pfam" id="PF12895">
    <property type="entry name" value="ANAPC3"/>
    <property type="match status" value="1"/>
</dbReference>
<feature type="repeat" description="TPR" evidence="3">
    <location>
        <begin position="396"/>
        <end position="429"/>
    </location>
</feature>
<dbReference type="PROSITE" id="PS50005">
    <property type="entry name" value="TPR"/>
    <property type="match status" value="4"/>
</dbReference>
<dbReference type="AlphaFoldDB" id="A0A8S1L705"/>
<feature type="repeat" description="TPR" evidence="3">
    <location>
        <begin position="362"/>
        <end position="395"/>
    </location>
</feature>
<keyword evidence="5" id="KW-1185">Reference proteome</keyword>
<dbReference type="Pfam" id="PF13414">
    <property type="entry name" value="TPR_11"/>
    <property type="match status" value="1"/>
</dbReference>
<reference evidence="4" key="1">
    <citation type="submission" date="2021-01" db="EMBL/GenBank/DDBJ databases">
        <authorList>
            <consortium name="Genoscope - CEA"/>
            <person name="William W."/>
        </authorList>
    </citation>
    <scope>NUCLEOTIDE SEQUENCE</scope>
</reference>
<dbReference type="InterPro" id="IPR051685">
    <property type="entry name" value="Ycf3/AcsC/BcsC/TPR_MFPF"/>
</dbReference>
<feature type="repeat" description="TPR" evidence="3">
    <location>
        <begin position="328"/>
        <end position="361"/>
    </location>
</feature>
<dbReference type="PANTHER" id="PTHR44943">
    <property type="entry name" value="CELLULOSE SYNTHASE OPERON PROTEIN C"/>
    <property type="match status" value="1"/>
</dbReference>
<sequence length="466" mass="54762">MSKLKYFICLDIAHENNDIQGYCLNFECKDQKSQFCFQCFADPIKHANCKKDLKGFHSIQNLITKSKEYLNNLGDQLNKSFALVKTKFEEQFKQIEKMNKQLIKISEYLSLQEYQQMKENLQSIKEWYQYLNYQDEITQQNQIGTQLINVKRIINAFNQDQQQQQSQYLKQDYDIKIQQGIELLNNENWQQAQEHLSESIKQLEKQQSFATFFQCISLFQMNQCYKAQILRKQAKKINNTIFLDLMVYSELELQKNPKNKFIQIAKSYALNDQKQYQSAIQLCDEVLFEEPQNLHALYRKAISLYDLQKYDDAINCFENAIKIDSNYAIAYLNKGNSLNKLQKYDDAINCYDKAIEIDPNNATAYLNKGNSLNNQQKYDDAIICYDKAIKIDPNYAAAYLNKGVSLNNQQKYNDEIICYDKAIKIDPNYATAYNNKGIQIIQFQQVLHQNASINMMKPQKLMTSLQ</sequence>
<evidence type="ECO:0000256" key="1">
    <source>
        <dbReference type="ARBA" id="ARBA00022737"/>
    </source>
</evidence>
<feature type="repeat" description="TPR" evidence="3">
    <location>
        <begin position="294"/>
        <end position="327"/>
    </location>
</feature>
<organism evidence="4 5">
    <name type="scientific">Paramecium sonneborni</name>
    <dbReference type="NCBI Taxonomy" id="65129"/>
    <lineage>
        <taxon>Eukaryota</taxon>
        <taxon>Sar</taxon>
        <taxon>Alveolata</taxon>
        <taxon>Ciliophora</taxon>
        <taxon>Intramacronucleata</taxon>
        <taxon>Oligohymenophorea</taxon>
        <taxon>Peniculida</taxon>
        <taxon>Parameciidae</taxon>
        <taxon>Paramecium</taxon>
    </lineage>
</organism>
<name>A0A8S1L705_9CILI</name>
<dbReference type="SMART" id="SM00028">
    <property type="entry name" value="TPR"/>
    <property type="match status" value="6"/>
</dbReference>
<accession>A0A8S1L705</accession>
<evidence type="ECO:0000313" key="5">
    <source>
        <dbReference type="Proteomes" id="UP000692954"/>
    </source>
</evidence>
<dbReference type="Pfam" id="PF13431">
    <property type="entry name" value="TPR_17"/>
    <property type="match status" value="1"/>
</dbReference>
<evidence type="ECO:0000256" key="2">
    <source>
        <dbReference type="ARBA" id="ARBA00022803"/>
    </source>
</evidence>
<dbReference type="PROSITE" id="PS50293">
    <property type="entry name" value="TPR_REGION"/>
    <property type="match status" value="2"/>
</dbReference>
<proteinExistence type="predicted"/>
<gene>
    <name evidence="4" type="ORF">PSON_ATCC_30995.1.T0180228</name>
</gene>
<evidence type="ECO:0000313" key="4">
    <source>
        <dbReference type="EMBL" id="CAD8063910.1"/>
    </source>
</evidence>
<dbReference type="Proteomes" id="UP000692954">
    <property type="component" value="Unassembled WGS sequence"/>
</dbReference>
<comment type="caution">
    <text evidence="4">The sequence shown here is derived from an EMBL/GenBank/DDBJ whole genome shotgun (WGS) entry which is preliminary data.</text>
</comment>
<evidence type="ECO:0008006" key="6">
    <source>
        <dbReference type="Google" id="ProtNLM"/>
    </source>
</evidence>